<dbReference type="InterPro" id="IPR023214">
    <property type="entry name" value="HAD_sf"/>
</dbReference>
<comment type="similarity">
    <text evidence="4">Belongs to the HAD-like hydrolase superfamily.</text>
</comment>
<dbReference type="GO" id="GO:0046872">
    <property type="term" value="F:metal ion binding"/>
    <property type="evidence" value="ECO:0007669"/>
    <property type="project" value="UniProtKB-KW"/>
</dbReference>
<dbReference type="PROSITE" id="PS50801">
    <property type="entry name" value="STAS"/>
    <property type="match status" value="1"/>
</dbReference>
<evidence type="ECO:0000313" key="17">
    <source>
        <dbReference type="RefSeq" id="XP_011308098.1"/>
    </source>
</evidence>
<proteinExistence type="inferred from homology"/>
<comment type="catalytic activity">
    <reaction evidence="14">
        <text>diphosphate + H2O = 2 phosphate + H(+)</text>
        <dbReference type="Rhea" id="RHEA:24576"/>
        <dbReference type="ChEBI" id="CHEBI:15377"/>
        <dbReference type="ChEBI" id="CHEBI:15378"/>
        <dbReference type="ChEBI" id="CHEBI:33019"/>
        <dbReference type="ChEBI" id="CHEBI:43474"/>
        <dbReference type="EC" id="3.6.1.1"/>
    </reaction>
</comment>
<evidence type="ECO:0000256" key="9">
    <source>
        <dbReference type="ARBA" id="ARBA00022842"/>
    </source>
</evidence>
<dbReference type="RefSeq" id="XP_011308116.1">
    <property type="nucleotide sequence ID" value="XM_011309814.1"/>
</dbReference>
<evidence type="ECO:0000313" key="18">
    <source>
        <dbReference type="RefSeq" id="XP_011308108.1"/>
    </source>
</evidence>
<evidence type="ECO:0000256" key="3">
    <source>
        <dbReference type="ARBA" id="ARBA00004496"/>
    </source>
</evidence>
<evidence type="ECO:0000256" key="7">
    <source>
        <dbReference type="ARBA" id="ARBA00022723"/>
    </source>
</evidence>
<reference evidence="17 18" key="1">
    <citation type="submission" date="2025-04" db="UniProtKB">
        <authorList>
            <consortium name="RefSeq"/>
        </authorList>
    </citation>
    <scope>IDENTIFICATION</scope>
    <source>
        <strain evidence="17 18">USDA-PBARC FA_bdor</strain>
        <tissue evidence="17 18">Whole organism</tissue>
    </source>
</reference>
<keyword evidence="9" id="KW-0460">Magnesium</keyword>
<dbReference type="InterPro" id="IPR006357">
    <property type="entry name" value="HAD-SF_hydro_IIA"/>
</dbReference>
<dbReference type="Proteomes" id="UP000694866">
    <property type="component" value="Unplaced"/>
</dbReference>
<dbReference type="OrthoDB" id="426235at2759"/>
<dbReference type="GO" id="GO:0005737">
    <property type="term" value="C:cytoplasm"/>
    <property type="evidence" value="ECO:0007669"/>
    <property type="project" value="UniProtKB-SubCell"/>
</dbReference>
<evidence type="ECO:0000256" key="5">
    <source>
        <dbReference type="ARBA" id="ARBA00012146"/>
    </source>
</evidence>
<name>A0A9R1U5E4_9HYME</name>
<keyword evidence="16" id="KW-1185">Reference proteome</keyword>
<organism evidence="16 18">
    <name type="scientific">Fopius arisanus</name>
    <dbReference type="NCBI Taxonomy" id="64838"/>
    <lineage>
        <taxon>Eukaryota</taxon>
        <taxon>Metazoa</taxon>
        <taxon>Ecdysozoa</taxon>
        <taxon>Arthropoda</taxon>
        <taxon>Hexapoda</taxon>
        <taxon>Insecta</taxon>
        <taxon>Pterygota</taxon>
        <taxon>Neoptera</taxon>
        <taxon>Endopterygota</taxon>
        <taxon>Hymenoptera</taxon>
        <taxon>Apocrita</taxon>
        <taxon>Ichneumonoidea</taxon>
        <taxon>Braconidae</taxon>
        <taxon>Opiinae</taxon>
        <taxon>Fopius</taxon>
    </lineage>
</organism>
<dbReference type="CDD" id="cd07509">
    <property type="entry name" value="HAD_PPase"/>
    <property type="match status" value="1"/>
</dbReference>
<dbReference type="PANTHER" id="PTHR19288:SF46">
    <property type="entry name" value="HALOACID DEHALOGENASE-LIKE HYDROLASE DOMAIN-CONTAINING PROTEIN 2"/>
    <property type="match status" value="1"/>
</dbReference>
<keyword evidence="10" id="KW-0539">Nucleus</keyword>
<evidence type="ECO:0000256" key="12">
    <source>
        <dbReference type="ARBA" id="ARBA00039357"/>
    </source>
</evidence>
<keyword evidence="8" id="KW-0378">Hydrolase</keyword>
<dbReference type="RefSeq" id="XP_011308098.1">
    <property type="nucleotide sequence ID" value="XM_011309796.1"/>
</dbReference>
<keyword evidence="6" id="KW-0963">Cytoplasm</keyword>
<dbReference type="KEGG" id="fas:105269493"/>
<evidence type="ECO:0000256" key="4">
    <source>
        <dbReference type="ARBA" id="ARBA00007958"/>
    </source>
</evidence>
<evidence type="ECO:0000313" key="16">
    <source>
        <dbReference type="Proteomes" id="UP000694866"/>
    </source>
</evidence>
<evidence type="ECO:0000256" key="14">
    <source>
        <dbReference type="ARBA" id="ARBA00047820"/>
    </source>
</evidence>
<dbReference type="NCBIfam" id="TIGR01458">
    <property type="entry name" value="HAD-SF-IIA-hyp3"/>
    <property type="match status" value="1"/>
</dbReference>
<dbReference type="GO" id="GO:0005634">
    <property type="term" value="C:nucleus"/>
    <property type="evidence" value="ECO:0007669"/>
    <property type="project" value="UniProtKB-SubCell"/>
</dbReference>
<dbReference type="GeneID" id="105269493"/>
<dbReference type="Gene3D" id="3.40.50.1000">
    <property type="entry name" value="HAD superfamily/HAD-like"/>
    <property type="match status" value="2"/>
</dbReference>
<dbReference type="AlphaFoldDB" id="A0A9R1U5E4"/>
<dbReference type="PANTHER" id="PTHR19288">
    <property type="entry name" value="4-NITROPHENYLPHOSPHATASE-RELATED"/>
    <property type="match status" value="1"/>
</dbReference>
<dbReference type="InterPro" id="IPR006355">
    <property type="entry name" value="LHPP/HDHD2"/>
</dbReference>
<protein>
    <recommendedName>
        <fullName evidence="13">Haloacid dehalogenase-like hydrolase domain-containing protein 2</fullName>
        <ecNumber evidence="5">3.6.1.1</ecNumber>
    </recommendedName>
    <alternativeName>
        <fullName evidence="12">Phospholysine phosphohistidine inorganic pyrophosphate phosphatase</fullName>
    </alternativeName>
</protein>
<dbReference type="SUPFAM" id="SSF56784">
    <property type="entry name" value="HAD-like"/>
    <property type="match status" value="1"/>
</dbReference>
<dbReference type="RefSeq" id="XP_011308108.1">
    <property type="nucleotide sequence ID" value="XM_011309806.1"/>
</dbReference>
<dbReference type="Pfam" id="PF13242">
    <property type="entry name" value="Hydrolase_like"/>
    <property type="match status" value="1"/>
</dbReference>
<dbReference type="InterPro" id="IPR002645">
    <property type="entry name" value="STAS_dom"/>
</dbReference>
<keyword evidence="7" id="KW-0479">Metal-binding</keyword>
<evidence type="ECO:0000256" key="8">
    <source>
        <dbReference type="ARBA" id="ARBA00022801"/>
    </source>
</evidence>
<comment type="cofactor">
    <cofactor evidence="1">
        <name>Mg(2+)</name>
        <dbReference type="ChEBI" id="CHEBI:18420"/>
    </cofactor>
</comment>
<feature type="domain" description="STAS" evidence="15">
    <location>
        <begin position="1"/>
        <end position="81"/>
    </location>
</feature>
<dbReference type="FunFam" id="3.40.50.1000:FF:000051">
    <property type="entry name" value="Phospholysine phosphohistidine inorganic pyrophosphate phosphatase"/>
    <property type="match status" value="1"/>
</dbReference>
<evidence type="ECO:0000313" key="19">
    <source>
        <dbReference type="RefSeq" id="XP_011308116.1"/>
    </source>
</evidence>
<dbReference type="EC" id="3.6.1.1" evidence="5"/>
<evidence type="ECO:0000256" key="10">
    <source>
        <dbReference type="ARBA" id="ARBA00023242"/>
    </source>
</evidence>
<evidence type="ECO:0000256" key="13">
    <source>
        <dbReference type="ARBA" id="ARBA00039666"/>
    </source>
</evidence>
<dbReference type="InterPro" id="IPR036412">
    <property type="entry name" value="HAD-like_sf"/>
</dbReference>
<comment type="subcellular location">
    <subcellularLocation>
        <location evidence="3">Cytoplasm</location>
    </subcellularLocation>
    <subcellularLocation>
        <location evidence="2">Nucleus</location>
    </subcellularLocation>
</comment>
<accession>A0A9R1U5S4</accession>
<evidence type="ECO:0000256" key="1">
    <source>
        <dbReference type="ARBA" id="ARBA00001946"/>
    </source>
</evidence>
<evidence type="ECO:0000256" key="2">
    <source>
        <dbReference type="ARBA" id="ARBA00004123"/>
    </source>
</evidence>
<gene>
    <name evidence="17 18 19" type="primary">LOC105269493</name>
</gene>
<evidence type="ECO:0000256" key="6">
    <source>
        <dbReference type="ARBA" id="ARBA00022490"/>
    </source>
</evidence>
<evidence type="ECO:0000259" key="15">
    <source>
        <dbReference type="PROSITE" id="PS50801"/>
    </source>
</evidence>
<accession>A0A9R1U5E4</accession>
<dbReference type="GO" id="GO:0004427">
    <property type="term" value="F:inorganic diphosphate phosphatase activity"/>
    <property type="evidence" value="ECO:0007669"/>
    <property type="project" value="UniProtKB-EC"/>
</dbReference>
<accession>A0A9R1TFK3</accession>
<dbReference type="GO" id="GO:0016791">
    <property type="term" value="F:phosphatase activity"/>
    <property type="evidence" value="ECO:0007669"/>
    <property type="project" value="InterPro"/>
</dbReference>
<comment type="function">
    <text evidence="11">Phosphatase that hydrolyzes imidodiphosphate, 3-phosphohistidine and 6-phospholysine. Has broad substrate specificity and can also hydrolyze inorganic diphosphate, but with lower efficiency.</text>
</comment>
<dbReference type="NCBIfam" id="TIGR01460">
    <property type="entry name" value="HAD-SF-IIA"/>
    <property type="match status" value="1"/>
</dbReference>
<sequence>MVNKIKTVLIDLSGTLHIENSVIPGAVNALKKLRSTETKIKFVTNTTKESKSCLFDRLRKLGFDIKKDEIFSSLAAARDVIQTRRLNPFLMVDDAAMEDFQDLQNPDEEATAVVVGLAPDKFHYEELNQAFRLLLQGASLIAIHEGRYYKRGDGLALGPGAFIKGLEYSANIKAEVIGKPTKGFFEAALEGIPPQHAIMIGDDVRDDVAGAQAVGIRGFLVQTGKYRSGDETSISPPPTKVIPTFVEAVDEILREFSES</sequence>
<dbReference type="Pfam" id="PF13344">
    <property type="entry name" value="Hydrolase_6"/>
    <property type="match status" value="1"/>
</dbReference>
<evidence type="ECO:0000256" key="11">
    <source>
        <dbReference type="ARBA" id="ARBA00037258"/>
    </source>
</evidence>